<name>A0A398B6D4_9BACI</name>
<dbReference type="RefSeq" id="WP_119117525.1">
    <property type="nucleotide sequence ID" value="NZ_QWVS01000021.1"/>
</dbReference>
<gene>
    <name evidence="1" type="ORF">D1953_12475</name>
</gene>
<dbReference type="AlphaFoldDB" id="A0A398B6D4"/>
<evidence type="ECO:0000313" key="1">
    <source>
        <dbReference type="EMBL" id="RID85111.1"/>
    </source>
</evidence>
<protein>
    <recommendedName>
        <fullName evidence="3">Peptidase</fullName>
    </recommendedName>
</protein>
<evidence type="ECO:0000313" key="2">
    <source>
        <dbReference type="Proteomes" id="UP000266016"/>
    </source>
</evidence>
<evidence type="ECO:0008006" key="3">
    <source>
        <dbReference type="Google" id="ProtNLM"/>
    </source>
</evidence>
<keyword evidence="2" id="KW-1185">Reference proteome</keyword>
<reference evidence="1 2" key="1">
    <citation type="submission" date="2018-08" db="EMBL/GenBank/DDBJ databases">
        <title>Bacillus jemisoniae sp. nov., Bacillus chryseoplanitiae sp. nov., Bacillus resnikiae sp. nov., and Bacillus frankliniae sp. nov., isolated from Viking spacecraft and associated surfaces.</title>
        <authorList>
            <person name="Seuylemezian A."/>
            <person name="Vaishampayan P."/>
        </authorList>
    </citation>
    <scope>NUCLEOTIDE SEQUENCE [LARGE SCALE GENOMIC DNA]</scope>
    <source>
        <strain evidence="1 2">MA001</strain>
    </source>
</reference>
<accession>A0A398B6D4</accession>
<proteinExistence type="predicted"/>
<comment type="caution">
    <text evidence="1">The sequence shown here is derived from an EMBL/GenBank/DDBJ whole genome shotgun (WGS) entry which is preliminary data.</text>
</comment>
<dbReference type="Proteomes" id="UP000266016">
    <property type="component" value="Unassembled WGS sequence"/>
</dbReference>
<dbReference type="EMBL" id="QWVS01000021">
    <property type="protein sequence ID" value="RID85111.1"/>
    <property type="molecule type" value="Genomic_DNA"/>
</dbReference>
<dbReference type="Pfam" id="PF08795">
    <property type="entry name" value="DUF1796"/>
    <property type="match status" value="1"/>
</dbReference>
<dbReference type="InterPro" id="IPR014903">
    <property type="entry name" value="DUF1796"/>
</dbReference>
<organism evidence="1 2">
    <name type="scientific">Peribacillus asahii</name>
    <dbReference type="NCBI Taxonomy" id="228899"/>
    <lineage>
        <taxon>Bacteria</taxon>
        <taxon>Bacillati</taxon>
        <taxon>Bacillota</taxon>
        <taxon>Bacilli</taxon>
        <taxon>Bacillales</taxon>
        <taxon>Bacillaceae</taxon>
        <taxon>Peribacillus</taxon>
    </lineage>
</organism>
<sequence length="213" mass="24445">MNLNQIKRPYDMIVSLGWNCQTAFQLKRKKLRSFSGPIDWMYSYSVSHLCRLLKQKFNGFMEIENMRIEGIQGTNSCYTVSDLNTKCVSVHDFLVTENSDTSLLTYPQFKEKMNRRIEKLYNSLAISDSALFVRIQANRDEALELKNAISEIYPGDFSILIINYTKEEKVIEIDWAIDRVCAVEIPNSVNAWTGCNSAWDIILEGVTLSKGSD</sequence>